<dbReference type="EMBL" id="MCIB01000040">
    <property type="protein sequence ID" value="RKD28828.1"/>
    <property type="molecule type" value="Genomic_DNA"/>
</dbReference>
<sequence length="150" mass="17558">MKISDILKKPSGKINIDFNENKNRNNIKGNSFKEELEKIAGLNIKERLGILLQKIDRQAERLSKNVNIKELIAYKKLVSEFLRESVNSTVKFSKNSFLDKRGRHRIYAIIKKVDDELEELTEEVLKKEKDNIKVLKKLDDIRGLILDIYM</sequence>
<organism evidence="2 3">
    <name type="scientific">Thermohalobacter berrensis</name>
    <dbReference type="NCBI Taxonomy" id="99594"/>
    <lineage>
        <taxon>Bacteria</taxon>
        <taxon>Bacillati</taxon>
        <taxon>Bacillota</taxon>
        <taxon>Tissierellia</taxon>
        <taxon>Tissierellales</taxon>
        <taxon>Thermohalobacteraceae</taxon>
        <taxon>Thermohalobacter</taxon>
    </lineage>
</organism>
<gene>
    <name evidence="2" type="ORF">BET03_07300</name>
</gene>
<dbReference type="Proteomes" id="UP000284177">
    <property type="component" value="Unassembled WGS sequence"/>
</dbReference>
<keyword evidence="3" id="KW-1185">Reference proteome</keyword>
<protein>
    <recommendedName>
        <fullName evidence="4">DUF327 domain-containing protein</fullName>
    </recommendedName>
</protein>
<evidence type="ECO:0008006" key="4">
    <source>
        <dbReference type="Google" id="ProtNLM"/>
    </source>
</evidence>
<dbReference type="SUPFAM" id="SSF158397">
    <property type="entry name" value="TM1646-like"/>
    <property type="match status" value="1"/>
</dbReference>
<dbReference type="InterPro" id="IPR024042">
    <property type="entry name" value="TM1646-like_dom_sf"/>
</dbReference>
<keyword evidence="1" id="KW-0175">Coiled coil</keyword>
<evidence type="ECO:0000256" key="1">
    <source>
        <dbReference type="SAM" id="Coils"/>
    </source>
</evidence>
<evidence type="ECO:0000313" key="3">
    <source>
        <dbReference type="Proteomes" id="UP000284177"/>
    </source>
</evidence>
<comment type="caution">
    <text evidence="2">The sequence shown here is derived from an EMBL/GenBank/DDBJ whole genome shotgun (WGS) entry which is preliminary data.</text>
</comment>
<dbReference type="AlphaFoldDB" id="A0A419SUG9"/>
<name>A0A419SUG9_9FIRM</name>
<feature type="coiled-coil region" evidence="1">
    <location>
        <begin position="103"/>
        <end position="137"/>
    </location>
</feature>
<dbReference type="OrthoDB" id="1680946at2"/>
<dbReference type="RefSeq" id="WP_120170798.1">
    <property type="nucleotide sequence ID" value="NZ_MCIB01000040.1"/>
</dbReference>
<dbReference type="InterPro" id="IPR005585">
    <property type="entry name" value="DUF327"/>
</dbReference>
<dbReference type="Gene3D" id="1.20.120.490">
    <property type="entry name" value="Hypothetical protein TM1646-like domain"/>
    <property type="match status" value="1"/>
</dbReference>
<accession>A0A419SUG9</accession>
<reference evidence="2 3" key="1">
    <citation type="submission" date="2016-08" db="EMBL/GenBank/DDBJ databases">
        <title>Novel Firmicutes and Novel Genomes.</title>
        <authorList>
            <person name="Poppleton D.I."/>
            <person name="Gribaldo S."/>
        </authorList>
    </citation>
    <scope>NUCLEOTIDE SEQUENCE [LARGE SCALE GENOMIC DNA]</scope>
    <source>
        <strain evidence="2 3">CTT3</strain>
    </source>
</reference>
<dbReference type="Pfam" id="PF03885">
    <property type="entry name" value="DUF327"/>
    <property type="match status" value="1"/>
</dbReference>
<evidence type="ECO:0000313" key="2">
    <source>
        <dbReference type="EMBL" id="RKD28828.1"/>
    </source>
</evidence>
<proteinExistence type="predicted"/>